<protein>
    <submittedName>
        <fullName evidence="2">ATP-binding protein</fullName>
    </submittedName>
</protein>
<dbReference type="SUPFAM" id="SSF55874">
    <property type="entry name" value="ATPase domain of HSP90 chaperone/DNA topoisomerase II/histidine kinase"/>
    <property type="match status" value="1"/>
</dbReference>
<feature type="domain" description="Sacsin/Nov" evidence="1">
    <location>
        <begin position="39"/>
        <end position="141"/>
    </location>
</feature>
<reference evidence="2" key="1">
    <citation type="submission" date="2022-10" db="EMBL/GenBank/DDBJ databases">
        <title>The complete genomes of actinobacterial strains from the NBC collection.</title>
        <authorList>
            <person name="Joergensen T.S."/>
            <person name="Alvarez Arevalo M."/>
            <person name="Sterndorff E.B."/>
            <person name="Faurdal D."/>
            <person name="Vuksanovic O."/>
            <person name="Mourched A.-S."/>
            <person name="Charusanti P."/>
            <person name="Shaw S."/>
            <person name="Blin K."/>
            <person name="Weber T."/>
        </authorList>
    </citation>
    <scope>NUCLEOTIDE SEQUENCE</scope>
    <source>
        <strain evidence="2">NBC_00119</strain>
    </source>
</reference>
<evidence type="ECO:0000313" key="2">
    <source>
        <dbReference type="EMBL" id="WTS11716.1"/>
    </source>
</evidence>
<name>A0AAU1U1G1_9ACTN</name>
<accession>A0AAU1U1G1</accession>
<dbReference type="InterPro" id="IPR036890">
    <property type="entry name" value="HATPase_C_sf"/>
</dbReference>
<dbReference type="EMBL" id="CP108195">
    <property type="protein sequence ID" value="WTS11716.1"/>
    <property type="molecule type" value="Genomic_DNA"/>
</dbReference>
<dbReference type="NCBIfam" id="NF047352">
    <property type="entry name" value="P_loop_sacsin"/>
    <property type="match status" value="1"/>
</dbReference>
<sequence>MHDDTIIALTKRRIELARQAGPDWQFAESLKELSEGMAQEYAGRALVELIQNGHDALGPGGRGRLQVVLDLRGPSHGEASGQEGHATLYVANEGAGFTEDNFRRIIEVGLSGKGPGEGIGNKGLGFRSVLQLTDWPEIHSVSVPGSGVFDGFSFRFATPDDVHDLAGDTETAAWVSAKVSPLALPVPAAATDPVLGEFAAQGFSTVVRLPLYKEGAVAAARAQVEQLVHTKAPLLLFLDRITALTVEVRAGREEGDGAEITERHVLSRTERRPDWGPAVAGDWVTEVNLADGGRYLLARRTVAAHALHAAIERSVSADEIHTKWQGWQGDTWVGVALRLDEDLTDGQMYTFLPMGAESGSQFPGHAHAPFFTKMARTHLNEAVALNAFLLDELAVLCIDTARHLRTFAPRALAVRMVPDVVCWADPGRLDAAASGALADEPVVPLAGANSRGGTPAAAWGSLRESFAWPDEGVPWKAMTATALAGTGAPIADPAVGVVRQRRIDDLHKRLLGTAMRANADAKAVWAERLAAALRPDTTAPVGGEWADFYDDLARAFPCGQALALRGHSIVLNHNGELCSALGGESDTRAAASGVKAPETVFFAPLESGTGATAGVPSDLRALRRRIVFTHPDIPWRPAGRDCLQLNRLIRAYEPAHVLDALRELLAQKPTNALCRDALAYVFRQYPSLDQAQRERLRSIGFQVPLRDGGWAQASDALMSPAWGTEGAGLLAQFLEAGAATVPELDALTRRFVAAPEDWASQVADQSMYSEFLLAIGVRDGIPLDTVGLPACNGHELQPQYLARRFPLTEGVRDAWVRDVRAQGWRAGGYPNTRYSFNRELSHLPGIAAVAELGATARRVFTELVLHGLRTWPEDALQVRARRHLERHRRDPDPHTWPTPVASFLRHMPWLPVEHGAADGPAFVAPERAWFNADGDLPGFVPQLSLAVRRRLDEKPTLGRLRSLGLRLWEEPADAAAAVRDLGTLLADGHVSDRHVVRFKRHYQQAWHHVAASGKWPWEKDEPVRLAVVRGGTLRAWSADANEDAESEGAGARTDDDVCVIDEDTPLKATLAELAGHPVLVTASEHGPDVARLLTVHGGLTVRRLSATDIQIRDQEGELIEASHSGRPVLTDDRPWLLTLVALILELKSGAFARQGEARLHGLLEVLSAVRVARTDHVAILVSGAPAPPPPSTRSLALPHPQCPTVVVWAGDDGRSELQACAPALAQLLGRPGLRDPLELALMKMQRHLGGTPPDDLVEVDDVTLAYALDTTAAKVAEVRRGLAGELTALVGLLRPVLVCMAGPDRAAAVDEALRRARSQEALLNVVDRYRSPSTVPAVEVFALAHAHRSLSELRDALALDFRALNEALTAIGPPYRPLTHPDLHEHAFADFVRTHKPTMIERLREHYAPLAAAGADVSGYVRARRLDELAPDPGWLTLHRTPPEEAMRTHVAAWLRTHGAHGDLSDAPPPQGSALKPLEELRSANAAALTALVPALVPLVRAWCHARSVPLPPVWLRGPLMHAKDGLDRSGLADLLLLTEAQLLGSVSRTLDWPTRMPLTTDPARLGVAPELLATVASPHRPSGQAAAPAATITIGSSEVHVGPDRLAEVAELAHRSIDEAFLDRPAQTRLALVAPAAGVPAPRSSDQGFVVSRTPRATDEEREAIGVVGEVLARAWLQRKYDTVHWRSGYAARLGTPADAAAASDSHGYDFEVPWRNTTLFYEVKALSGSWPGSPDGAEHTCEFDLGPSEHRTASAHATTTRYRILLVASALDPTARCLYELPNPLSPKGRDHFRIVGHGLRLRCTPC</sequence>
<evidence type="ECO:0000259" key="1">
    <source>
        <dbReference type="Pfam" id="PF25794"/>
    </source>
</evidence>
<dbReference type="PANTHER" id="PTHR32387">
    <property type="entry name" value="WU:FJ29H11"/>
    <property type="match status" value="1"/>
</dbReference>
<dbReference type="InterPro" id="IPR052957">
    <property type="entry name" value="Auxin_embryo_med"/>
</dbReference>
<dbReference type="Pfam" id="PF25794">
    <property type="entry name" value="SACS"/>
    <property type="match status" value="1"/>
</dbReference>
<proteinExistence type="predicted"/>
<dbReference type="PANTHER" id="PTHR32387:SF0">
    <property type="entry name" value="PROTEIN NO VEIN"/>
    <property type="match status" value="1"/>
</dbReference>
<organism evidence="2">
    <name type="scientific">Streptomyces sp. NBC_00119</name>
    <dbReference type="NCBI Taxonomy" id="2975659"/>
    <lineage>
        <taxon>Bacteria</taxon>
        <taxon>Bacillati</taxon>
        <taxon>Actinomycetota</taxon>
        <taxon>Actinomycetes</taxon>
        <taxon>Kitasatosporales</taxon>
        <taxon>Streptomycetaceae</taxon>
        <taxon>Streptomyces</taxon>
    </lineage>
</organism>
<gene>
    <name evidence="2" type="ORF">OHU69_12120</name>
</gene>
<dbReference type="InterPro" id="IPR058210">
    <property type="entry name" value="SACS/Nov_dom"/>
</dbReference>
<dbReference type="GO" id="GO:0005524">
    <property type="term" value="F:ATP binding"/>
    <property type="evidence" value="ECO:0007669"/>
    <property type="project" value="UniProtKB-KW"/>
</dbReference>
<keyword evidence="2" id="KW-0067">ATP-binding</keyword>
<keyword evidence="2" id="KW-0547">Nucleotide-binding</keyword>